<dbReference type="PROSITE" id="PS50949">
    <property type="entry name" value="HTH_GNTR"/>
    <property type="match status" value="1"/>
</dbReference>
<dbReference type="RefSeq" id="WP_195004281.1">
    <property type="nucleotide sequence ID" value="NZ_JADLQN010000005.1"/>
</dbReference>
<dbReference type="PANTHER" id="PTHR43537:SF45">
    <property type="entry name" value="GNTR FAMILY REGULATORY PROTEIN"/>
    <property type="match status" value="1"/>
</dbReference>
<organism evidence="5 6">
    <name type="scientific">Nocardia higoensis</name>
    <dbReference type="NCBI Taxonomy" id="228599"/>
    <lineage>
        <taxon>Bacteria</taxon>
        <taxon>Bacillati</taxon>
        <taxon>Actinomycetota</taxon>
        <taxon>Actinomycetes</taxon>
        <taxon>Mycobacteriales</taxon>
        <taxon>Nocardiaceae</taxon>
        <taxon>Nocardia</taxon>
    </lineage>
</organism>
<keyword evidence="2" id="KW-0238">DNA-binding</keyword>
<dbReference type="Proteomes" id="UP000707731">
    <property type="component" value="Unassembled WGS sequence"/>
</dbReference>
<dbReference type="Gene3D" id="1.20.120.530">
    <property type="entry name" value="GntR ligand-binding domain-like"/>
    <property type="match status" value="1"/>
</dbReference>
<evidence type="ECO:0000256" key="3">
    <source>
        <dbReference type="ARBA" id="ARBA00023163"/>
    </source>
</evidence>
<keyword evidence="1" id="KW-0805">Transcription regulation</keyword>
<keyword evidence="6" id="KW-1185">Reference proteome</keyword>
<evidence type="ECO:0000256" key="2">
    <source>
        <dbReference type="ARBA" id="ARBA00023125"/>
    </source>
</evidence>
<gene>
    <name evidence="5" type="ORF">IU449_23300</name>
</gene>
<sequence>MTRRRRVPLGEQVYHQLRHDLATGAVVPTERLSEERLAGAYGVSRTPVREALTRLQADGLIERHPDGLYPYRPRLEDLDDLFELRVTLEARGIERVTGPRAVSGAPRAHDLDEVRAQLRHWRRMRESPPVPSLSLLTEDERFHTALLAAAGNIALADALASVHVRLRPVRILDLPTPERITQMIAEHITIAEHVLAGEPEIALSVLISHIESSRSHVLTRTGHALEMAELGRAVRD</sequence>
<proteinExistence type="predicted"/>
<evidence type="ECO:0000259" key="4">
    <source>
        <dbReference type="PROSITE" id="PS50949"/>
    </source>
</evidence>
<dbReference type="PANTHER" id="PTHR43537">
    <property type="entry name" value="TRANSCRIPTIONAL REGULATOR, GNTR FAMILY"/>
    <property type="match status" value="1"/>
</dbReference>
<dbReference type="SMART" id="SM00345">
    <property type="entry name" value="HTH_GNTR"/>
    <property type="match status" value="1"/>
</dbReference>
<dbReference type="InterPro" id="IPR036388">
    <property type="entry name" value="WH-like_DNA-bd_sf"/>
</dbReference>
<dbReference type="Gene3D" id="1.10.10.10">
    <property type="entry name" value="Winged helix-like DNA-binding domain superfamily/Winged helix DNA-binding domain"/>
    <property type="match status" value="1"/>
</dbReference>
<name>A0ABS0DG83_9NOCA</name>
<dbReference type="InterPro" id="IPR008920">
    <property type="entry name" value="TF_FadR/GntR_C"/>
</dbReference>
<dbReference type="CDD" id="cd07377">
    <property type="entry name" value="WHTH_GntR"/>
    <property type="match status" value="1"/>
</dbReference>
<dbReference type="SUPFAM" id="SSF48008">
    <property type="entry name" value="GntR ligand-binding domain-like"/>
    <property type="match status" value="1"/>
</dbReference>
<dbReference type="InterPro" id="IPR000524">
    <property type="entry name" value="Tscrpt_reg_HTH_GntR"/>
</dbReference>
<comment type="caution">
    <text evidence="5">The sequence shown here is derived from an EMBL/GenBank/DDBJ whole genome shotgun (WGS) entry which is preliminary data.</text>
</comment>
<protein>
    <submittedName>
        <fullName evidence="5">GntR family transcriptional regulator</fullName>
    </submittedName>
</protein>
<dbReference type="PRINTS" id="PR00035">
    <property type="entry name" value="HTHGNTR"/>
</dbReference>
<keyword evidence="3" id="KW-0804">Transcription</keyword>
<dbReference type="Pfam" id="PF07729">
    <property type="entry name" value="FCD"/>
    <property type="match status" value="1"/>
</dbReference>
<dbReference type="InterPro" id="IPR011711">
    <property type="entry name" value="GntR_C"/>
</dbReference>
<evidence type="ECO:0000256" key="1">
    <source>
        <dbReference type="ARBA" id="ARBA00023015"/>
    </source>
</evidence>
<dbReference type="EMBL" id="JADLQN010000005">
    <property type="protein sequence ID" value="MBF6357439.1"/>
    <property type="molecule type" value="Genomic_DNA"/>
</dbReference>
<feature type="domain" description="HTH gntR-type" evidence="4">
    <location>
        <begin position="7"/>
        <end position="73"/>
    </location>
</feature>
<evidence type="ECO:0000313" key="6">
    <source>
        <dbReference type="Proteomes" id="UP000707731"/>
    </source>
</evidence>
<dbReference type="InterPro" id="IPR036390">
    <property type="entry name" value="WH_DNA-bd_sf"/>
</dbReference>
<reference evidence="5 6" key="1">
    <citation type="submission" date="2020-10" db="EMBL/GenBank/DDBJ databases">
        <title>Identification of Nocardia species via Next-generation sequencing and recognition of intraspecies genetic diversity.</title>
        <authorList>
            <person name="Li P."/>
            <person name="Li P."/>
            <person name="Lu B."/>
        </authorList>
    </citation>
    <scope>NUCLEOTIDE SEQUENCE [LARGE SCALE GENOMIC DNA]</scope>
    <source>
        <strain evidence="5 6">BJ06-0143</strain>
    </source>
</reference>
<dbReference type="SMART" id="SM00895">
    <property type="entry name" value="FCD"/>
    <property type="match status" value="1"/>
</dbReference>
<dbReference type="SUPFAM" id="SSF46785">
    <property type="entry name" value="Winged helix' DNA-binding domain"/>
    <property type="match status" value="1"/>
</dbReference>
<accession>A0ABS0DG83</accession>
<evidence type="ECO:0000313" key="5">
    <source>
        <dbReference type="EMBL" id="MBF6357439.1"/>
    </source>
</evidence>
<dbReference type="Pfam" id="PF00392">
    <property type="entry name" value="GntR"/>
    <property type="match status" value="1"/>
</dbReference>